<dbReference type="Proteomes" id="UP001269144">
    <property type="component" value="Unassembled WGS sequence"/>
</dbReference>
<dbReference type="InterPro" id="IPR003333">
    <property type="entry name" value="CMAS"/>
</dbReference>
<protein>
    <submittedName>
        <fullName evidence="6">Class I SAM-dependent methyltransferase</fullName>
        <ecNumber evidence="6">2.1.1.-</ecNumber>
    </submittedName>
</protein>
<name>A0ABU2HPH9_9RHOB</name>
<evidence type="ECO:0000313" key="7">
    <source>
        <dbReference type="Proteomes" id="UP001269144"/>
    </source>
</evidence>
<organism evidence="6 7">
    <name type="scientific">Paracoccus aurantius</name>
    <dbReference type="NCBI Taxonomy" id="3073814"/>
    <lineage>
        <taxon>Bacteria</taxon>
        <taxon>Pseudomonadati</taxon>
        <taxon>Pseudomonadota</taxon>
        <taxon>Alphaproteobacteria</taxon>
        <taxon>Rhodobacterales</taxon>
        <taxon>Paracoccaceae</taxon>
        <taxon>Paracoccus</taxon>
    </lineage>
</organism>
<keyword evidence="4" id="KW-0949">S-adenosyl-L-methionine</keyword>
<keyword evidence="7" id="KW-1185">Reference proteome</keyword>
<dbReference type="Pfam" id="PF02353">
    <property type="entry name" value="CMAS"/>
    <property type="match status" value="1"/>
</dbReference>
<dbReference type="PANTHER" id="PTHR43667:SF1">
    <property type="entry name" value="CYCLOPROPANE-FATTY-ACYL-PHOSPHOLIPID SYNTHASE"/>
    <property type="match status" value="1"/>
</dbReference>
<dbReference type="EMBL" id="JAVQLW010000001">
    <property type="protein sequence ID" value="MDS9466951.1"/>
    <property type="molecule type" value="Genomic_DNA"/>
</dbReference>
<dbReference type="Gene3D" id="3.40.50.150">
    <property type="entry name" value="Vaccinia Virus protein VP39"/>
    <property type="match status" value="1"/>
</dbReference>
<comment type="caution">
    <text evidence="6">The sequence shown here is derived from an EMBL/GenBank/DDBJ whole genome shotgun (WGS) entry which is preliminary data.</text>
</comment>
<sequence length="424" mass="46871">MTALDHVIESRLETLAVPLRIRLPSGTTLGPASAKVELAFADLAPLAAMASGNLGAVGEAIVAGRVSVLGSMRDLMAAVAALIPQQRRRGKPPTWKLALRRINSVRRHNRERDAAQIRSHYDVSDEFYQMWLDPLRVYSCAYFRDPQMTLAEAQVAKLDHICRKLDLREGERFADIGAGWGGLLMHAAENYGVKATGITLSKNQFNHVSRMIDERGLSERVQILLCDYRDLKPEAPFDKLASVGMFEHVGRANLTTYFGCIRDLLRPGGLALNHGITVSGLGHGDVGGGMGDFIEKFIFPGGELVHVSRAISSLSGVGLEMLDVENLRPHYARTLWSWSDRLEACLPEAESILARDRAPENAAEVLRSYRLYLAGCALAFTERWVSLYQILISRPGPGDEIPGLPGSDSAYPFRRDYMYRPGQR</sequence>
<dbReference type="InterPro" id="IPR029063">
    <property type="entry name" value="SAM-dependent_MTases_sf"/>
</dbReference>
<accession>A0ABU2HPH9</accession>
<dbReference type="PANTHER" id="PTHR43667">
    <property type="entry name" value="CYCLOPROPANE-FATTY-ACYL-PHOSPHOLIPID SYNTHASE"/>
    <property type="match status" value="1"/>
</dbReference>
<dbReference type="SUPFAM" id="SSF53335">
    <property type="entry name" value="S-adenosyl-L-methionine-dependent methyltransferases"/>
    <property type="match status" value="1"/>
</dbReference>
<dbReference type="CDD" id="cd02440">
    <property type="entry name" value="AdoMet_MTases"/>
    <property type="match status" value="1"/>
</dbReference>
<comment type="similarity">
    <text evidence="1">Belongs to the CFA/CMAS family.</text>
</comment>
<evidence type="ECO:0000256" key="4">
    <source>
        <dbReference type="ARBA" id="ARBA00022691"/>
    </source>
</evidence>
<evidence type="ECO:0000256" key="1">
    <source>
        <dbReference type="ARBA" id="ARBA00010815"/>
    </source>
</evidence>
<evidence type="ECO:0000256" key="5">
    <source>
        <dbReference type="ARBA" id="ARBA00023098"/>
    </source>
</evidence>
<keyword evidence="5" id="KW-0443">Lipid metabolism</keyword>
<dbReference type="PIRSF" id="PIRSF003085">
    <property type="entry name" value="CMAS"/>
    <property type="match status" value="1"/>
</dbReference>
<dbReference type="RefSeq" id="WP_311159143.1">
    <property type="nucleotide sequence ID" value="NZ_JAVQLW010000001.1"/>
</dbReference>
<keyword evidence="2 6" id="KW-0489">Methyltransferase</keyword>
<evidence type="ECO:0000256" key="2">
    <source>
        <dbReference type="ARBA" id="ARBA00022603"/>
    </source>
</evidence>
<evidence type="ECO:0000313" key="6">
    <source>
        <dbReference type="EMBL" id="MDS9466951.1"/>
    </source>
</evidence>
<keyword evidence="3 6" id="KW-0808">Transferase</keyword>
<reference evidence="7" key="1">
    <citation type="submission" date="2023-07" db="EMBL/GenBank/DDBJ databases">
        <title>Paracoccus sp. MBLB3053 whole genome sequence.</title>
        <authorList>
            <person name="Hwang C.Y."/>
            <person name="Cho E.-S."/>
            <person name="Seo M.-J."/>
        </authorList>
    </citation>
    <scope>NUCLEOTIDE SEQUENCE [LARGE SCALE GENOMIC DNA]</scope>
    <source>
        <strain evidence="7">MBLB3053</strain>
    </source>
</reference>
<proteinExistence type="inferred from homology"/>
<dbReference type="GO" id="GO:0008168">
    <property type="term" value="F:methyltransferase activity"/>
    <property type="evidence" value="ECO:0007669"/>
    <property type="project" value="UniProtKB-KW"/>
</dbReference>
<evidence type="ECO:0000256" key="3">
    <source>
        <dbReference type="ARBA" id="ARBA00022679"/>
    </source>
</evidence>
<dbReference type="EC" id="2.1.1.-" evidence="6"/>
<gene>
    <name evidence="6" type="ORF">RGQ15_05085</name>
</gene>
<dbReference type="InterPro" id="IPR050723">
    <property type="entry name" value="CFA/CMAS"/>
</dbReference>
<dbReference type="GO" id="GO:0032259">
    <property type="term" value="P:methylation"/>
    <property type="evidence" value="ECO:0007669"/>
    <property type="project" value="UniProtKB-KW"/>
</dbReference>